<feature type="domain" description="Reductase C-terminal" evidence="6">
    <location>
        <begin position="324"/>
        <end position="398"/>
    </location>
</feature>
<comment type="caution">
    <text evidence="7">The sequence shown here is derived from an EMBL/GenBank/DDBJ whole genome shotgun (WGS) entry which is preliminary data.</text>
</comment>
<organism evidence="7 8">
    <name type="scientific">Amycolatopsis magusensis</name>
    <dbReference type="NCBI Taxonomy" id="882444"/>
    <lineage>
        <taxon>Bacteria</taxon>
        <taxon>Bacillati</taxon>
        <taxon>Actinomycetota</taxon>
        <taxon>Actinomycetes</taxon>
        <taxon>Pseudonocardiales</taxon>
        <taxon>Pseudonocardiaceae</taxon>
        <taxon>Amycolatopsis</taxon>
    </lineage>
</organism>
<evidence type="ECO:0000259" key="6">
    <source>
        <dbReference type="Pfam" id="PF14759"/>
    </source>
</evidence>
<dbReference type="InterPro" id="IPR036188">
    <property type="entry name" value="FAD/NAD-bd_sf"/>
</dbReference>
<dbReference type="Pfam" id="PF07992">
    <property type="entry name" value="Pyr_redox_2"/>
    <property type="match status" value="1"/>
</dbReference>
<dbReference type="Gene3D" id="3.30.390.30">
    <property type="match status" value="1"/>
</dbReference>
<proteinExistence type="predicted"/>
<dbReference type="Pfam" id="PF14759">
    <property type="entry name" value="Reductase_C"/>
    <property type="match status" value="1"/>
</dbReference>
<dbReference type="InterPro" id="IPR023753">
    <property type="entry name" value="FAD/NAD-binding_dom"/>
</dbReference>
<reference evidence="7 8" key="1">
    <citation type="submission" date="2021-03" db="EMBL/GenBank/DDBJ databases">
        <title>Sequencing the genomes of 1000 actinobacteria strains.</title>
        <authorList>
            <person name="Klenk H.-P."/>
        </authorList>
    </citation>
    <scope>NUCLEOTIDE SEQUENCE [LARGE SCALE GENOMIC DNA]</scope>
    <source>
        <strain evidence="7 8">DSM 45510</strain>
    </source>
</reference>
<evidence type="ECO:0000256" key="3">
    <source>
        <dbReference type="ARBA" id="ARBA00022827"/>
    </source>
</evidence>
<dbReference type="InterPro" id="IPR050446">
    <property type="entry name" value="FAD-oxidoreductase/Apoptosis"/>
</dbReference>
<accession>A0ABS4Q4F8</accession>
<dbReference type="Gene3D" id="3.50.50.60">
    <property type="entry name" value="FAD/NAD(P)-binding domain"/>
    <property type="match status" value="2"/>
</dbReference>
<dbReference type="Proteomes" id="UP000741013">
    <property type="component" value="Unassembled WGS sequence"/>
</dbReference>
<dbReference type="SUPFAM" id="SSF51905">
    <property type="entry name" value="FAD/NAD(P)-binding domain"/>
    <property type="match status" value="1"/>
</dbReference>
<dbReference type="RefSeq" id="WP_209669721.1">
    <property type="nucleotide sequence ID" value="NZ_JAGGMS010000001.1"/>
</dbReference>
<keyword evidence="8" id="KW-1185">Reference proteome</keyword>
<feature type="domain" description="FAD/NAD(P)-binding" evidence="5">
    <location>
        <begin position="6"/>
        <end position="305"/>
    </location>
</feature>
<evidence type="ECO:0000313" key="8">
    <source>
        <dbReference type="Proteomes" id="UP000741013"/>
    </source>
</evidence>
<evidence type="ECO:0000313" key="7">
    <source>
        <dbReference type="EMBL" id="MBP2186557.1"/>
    </source>
</evidence>
<dbReference type="PRINTS" id="PR00368">
    <property type="entry name" value="FADPNR"/>
</dbReference>
<evidence type="ECO:0000256" key="2">
    <source>
        <dbReference type="ARBA" id="ARBA00022630"/>
    </source>
</evidence>
<dbReference type="InterPro" id="IPR028202">
    <property type="entry name" value="Reductase_C"/>
</dbReference>
<dbReference type="PANTHER" id="PTHR43557:SF2">
    <property type="entry name" value="RIESKE DOMAIN-CONTAINING PROTEIN-RELATED"/>
    <property type="match status" value="1"/>
</dbReference>
<keyword evidence="4" id="KW-0560">Oxidoreductase</keyword>
<evidence type="ECO:0000256" key="4">
    <source>
        <dbReference type="ARBA" id="ARBA00023002"/>
    </source>
</evidence>
<keyword evidence="3" id="KW-0274">FAD</keyword>
<evidence type="ECO:0000256" key="1">
    <source>
        <dbReference type="ARBA" id="ARBA00001974"/>
    </source>
</evidence>
<dbReference type="SUPFAM" id="SSF55424">
    <property type="entry name" value="FAD/NAD-linked reductases, dimerisation (C-terminal) domain"/>
    <property type="match status" value="1"/>
</dbReference>
<gene>
    <name evidence="7" type="ORF">JOM49_008083</name>
</gene>
<protein>
    <submittedName>
        <fullName evidence="7">NADPH-dependent 2,4-dienoyl-CoA reductase/sulfur reductase-like enzyme</fullName>
    </submittedName>
</protein>
<name>A0ABS4Q4F8_9PSEU</name>
<dbReference type="InterPro" id="IPR016156">
    <property type="entry name" value="FAD/NAD-linked_Rdtase_dimer_sf"/>
</dbReference>
<comment type="cofactor">
    <cofactor evidence="1">
        <name>FAD</name>
        <dbReference type="ChEBI" id="CHEBI:57692"/>
    </cofactor>
</comment>
<dbReference type="PRINTS" id="PR00411">
    <property type="entry name" value="PNDRDTASEI"/>
</dbReference>
<dbReference type="PANTHER" id="PTHR43557">
    <property type="entry name" value="APOPTOSIS-INDUCING FACTOR 1"/>
    <property type="match status" value="1"/>
</dbReference>
<dbReference type="EMBL" id="JAGGMS010000001">
    <property type="protein sequence ID" value="MBP2186557.1"/>
    <property type="molecule type" value="Genomic_DNA"/>
</dbReference>
<evidence type="ECO:0000259" key="5">
    <source>
        <dbReference type="Pfam" id="PF07992"/>
    </source>
</evidence>
<keyword evidence="2" id="KW-0285">Flavoprotein</keyword>
<sequence length="409" mass="43465">MAEPQRIVIVGGGLAGAGAAAALRERGYRGEVLLFGADAHRPYELPALSKGLLIGDAEEPDWVRGQNFYTEHDITLRLGTRVTRVELGGRLVLDASGGEHPYDRLLLATGSKPRSLPVRGADLAGIHTLRTLDDALALRAAFAKAERVVIIGSGWIGSEAAAAARKHGAEVTVVGMESTPLESVLGAEVGAVFRDLHAEQGVHWRLGTSVADFVGDDGAVTGVRLTDGSMLEADVVLIAVGAAPETGLAQAAGLELAEDGGVCVDALLRTASPDVYAAGDIASQFHPKYERRLRVEHWANAKNQGEHAAGNMLGDHESYRRAPYFFSDQYDLGCEYRGLADPGTDRLVVCGSLAEREFVACWMRENRVTAAMNVNVWEHGDALKHLVDTGAPVTDEQVRRGEFSAGSAG</sequence>